<accession>B6K819</accession>
<keyword evidence="3" id="KW-1185">Reference proteome</keyword>
<protein>
    <submittedName>
        <fullName evidence="2">Fungal protein</fullName>
    </submittedName>
</protein>
<dbReference type="RefSeq" id="XP_002175966.1">
    <property type="nucleotide sequence ID" value="XM_002175930.2"/>
</dbReference>
<name>B6K819_SCHJY</name>
<dbReference type="eggNOG" id="KOG4781">
    <property type="taxonomic scope" value="Eukaryota"/>
</dbReference>
<keyword evidence="1" id="KW-0472">Membrane</keyword>
<reference evidence="2 3" key="1">
    <citation type="journal article" date="2011" name="Science">
        <title>Comparative functional genomics of the fission yeasts.</title>
        <authorList>
            <person name="Rhind N."/>
            <person name="Chen Z."/>
            <person name="Yassour M."/>
            <person name="Thompson D.A."/>
            <person name="Haas B.J."/>
            <person name="Habib N."/>
            <person name="Wapinski I."/>
            <person name="Roy S."/>
            <person name="Lin M.F."/>
            <person name="Heiman D.I."/>
            <person name="Young S.K."/>
            <person name="Furuya K."/>
            <person name="Guo Y."/>
            <person name="Pidoux A."/>
            <person name="Chen H.M."/>
            <person name="Robbertse B."/>
            <person name="Goldberg J.M."/>
            <person name="Aoki K."/>
            <person name="Bayne E.H."/>
            <person name="Berlin A.M."/>
            <person name="Desjardins C.A."/>
            <person name="Dobbs E."/>
            <person name="Dukaj L."/>
            <person name="Fan L."/>
            <person name="FitzGerald M.G."/>
            <person name="French C."/>
            <person name="Gujja S."/>
            <person name="Hansen K."/>
            <person name="Keifenheim D."/>
            <person name="Levin J.Z."/>
            <person name="Mosher R.A."/>
            <person name="Mueller C.A."/>
            <person name="Pfiffner J."/>
            <person name="Priest M."/>
            <person name="Russ C."/>
            <person name="Smialowska A."/>
            <person name="Swoboda P."/>
            <person name="Sykes S.M."/>
            <person name="Vaughn M."/>
            <person name="Vengrova S."/>
            <person name="Yoder R."/>
            <person name="Zeng Q."/>
            <person name="Allshire R."/>
            <person name="Baulcombe D."/>
            <person name="Birren B.W."/>
            <person name="Brown W."/>
            <person name="Ekwall K."/>
            <person name="Kellis M."/>
            <person name="Leatherwood J."/>
            <person name="Levin H."/>
            <person name="Margalit H."/>
            <person name="Martienssen R."/>
            <person name="Nieduszynski C.A."/>
            <person name="Spatafora J.W."/>
            <person name="Friedman N."/>
            <person name="Dalgaard J.Z."/>
            <person name="Baumann P."/>
            <person name="Niki H."/>
            <person name="Regev A."/>
            <person name="Nusbaum C."/>
        </authorList>
    </citation>
    <scope>NUCLEOTIDE SEQUENCE [LARGE SCALE GENOMIC DNA]</scope>
    <source>
        <strain evidence="3">yFS275 / FY16936</strain>
    </source>
</reference>
<keyword evidence="1" id="KW-0812">Transmembrane</keyword>
<feature type="transmembrane region" description="Helical" evidence="1">
    <location>
        <begin position="6"/>
        <end position="22"/>
    </location>
</feature>
<dbReference type="Gene3D" id="3.10.129.10">
    <property type="entry name" value="Hotdog Thioesterase"/>
    <property type="match status" value="1"/>
</dbReference>
<dbReference type="JaponicusDB" id="SJAG_04895"/>
<dbReference type="Proteomes" id="UP000001744">
    <property type="component" value="Unassembled WGS sequence"/>
</dbReference>
<dbReference type="EMBL" id="KE651167">
    <property type="protein sequence ID" value="EEB09673.1"/>
    <property type="molecule type" value="Genomic_DNA"/>
</dbReference>
<evidence type="ECO:0000256" key="1">
    <source>
        <dbReference type="SAM" id="Phobius"/>
    </source>
</evidence>
<sequence length="213" mass="24095">MAIHWAMYGVMPFLAGLASSVYRRSRVYHASRSLSSSGKNIADMVHSKKAVDMVNNAYAEMKEQISVQEHEPLFRSHYVSTFLSFRDGLQPVFKTFYDPTRNEWISVARMGKAMSGYQKMTHGGAIATLLIECLETTRSLSKKPLDEIQEPSDPVYHEDFRSTIPSYGIQYYKPISAGSWVLIRVRDNVATLYDAKRQKLAQAVDKTMSPTPA</sequence>
<gene>
    <name evidence="2" type="ORF">SJAG_04895</name>
</gene>
<dbReference type="HOGENOM" id="CLU_1289609_0_0_1"/>
<evidence type="ECO:0000313" key="3">
    <source>
        <dbReference type="Proteomes" id="UP000001744"/>
    </source>
</evidence>
<dbReference type="OMA" id="HEWISIG"/>
<dbReference type="VEuPathDB" id="FungiDB:SJAG_04895"/>
<dbReference type="STRING" id="402676.B6K819"/>
<proteinExistence type="predicted"/>
<dbReference type="AlphaFoldDB" id="B6K819"/>
<dbReference type="GeneID" id="7050326"/>
<keyword evidence="1" id="KW-1133">Transmembrane helix</keyword>
<organism evidence="2 3">
    <name type="scientific">Schizosaccharomyces japonicus (strain yFS275 / FY16936)</name>
    <name type="common">Fission yeast</name>
    <dbReference type="NCBI Taxonomy" id="402676"/>
    <lineage>
        <taxon>Eukaryota</taxon>
        <taxon>Fungi</taxon>
        <taxon>Dikarya</taxon>
        <taxon>Ascomycota</taxon>
        <taxon>Taphrinomycotina</taxon>
        <taxon>Schizosaccharomycetes</taxon>
        <taxon>Schizosaccharomycetales</taxon>
        <taxon>Schizosaccharomycetaceae</taxon>
        <taxon>Schizosaccharomyces</taxon>
    </lineage>
</organism>
<evidence type="ECO:0000313" key="2">
    <source>
        <dbReference type="EMBL" id="EEB09673.1"/>
    </source>
</evidence>